<feature type="transmembrane region" description="Helical" evidence="1">
    <location>
        <begin position="20"/>
        <end position="38"/>
    </location>
</feature>
<name>A0A6J4IIZ2_9SPHI</name>
<evidence type="ECO:0000256" key="1">
    <source>
        <dbReference type="SAM" id="Phobius"/>
    </source>
</evidence>
<keyword evidence="1" id="KW-0812">Transmembrane</keyword>
<keyword evidence="1" id="KW-0472">Membrane</keyword>
<evidence type="ECO:0000313" key="2">
    <source>
        <dbReference type="EMBL" id="CAA9253076.1"/>
    </source>
</evidence>
<dbReference type="EMBL" id="CADCTQ010000186">
    <property type="protein sequence ID" value="CAA9253076.1"/>
    <property type="molecule type" value="Genomic_DNA"/>
</dbReference>
<dbReference type="InterPro" id="IPR013815">
    <property type="entry name" value="ATP_grasp_subdomain_1"/>
</dbReference>
<dbReference type="SUPFAM" id="SSF56059">
    <property type="entry name" value="Glutathione synthetase ATP-binding domain-like"/>
    <property type="match status" value="1"/>
</dbReference>
<dbReference type="GO" id="GO:0005524">
    <property type="term" value="F:ATP binding"/>
    <property type="evidence" value="ECO:0007669"/>
    <property type="project" value="InterPro"/>
</dbReference>
<dbReference type="Gene3D" id="3.30.1490.20">
    <property type="entry name" value="ATP-grasp fold, A domain"/>
    <property type="match status" value="1"/>
</dbReference>
<reference evidence="2" key="1">
    <citation type="submission" date="2020-02" db="EMBL/GenBank/DDBJ databases">
        <authorList>
            <person name="Meier V. D."/>
        </authorList>
    </citation>
    <scope>NUCLEOTIDE SEQUENCE</scope>
    <source>
        <strain evidence="2">AVDCRST_MAG56</strain>
    </source>
</reference>
<dbReference type="AlphaFoldDB" id="A0A6J4IIZ2"/>
<accession>A0A6J4IIZ2</accession>
<keyword evidence="1" id="KW-1133">Transmembrane helix</keyword>
<gene>
    <name evidence="2" type="ORF">AVDCRST_MAG56-2090</name>
</gene>
<sequence length="348" mass="40029">MLLYIRYLNFRTRLTQWEYWPFGVIYLPIFVYWLWLSVKARSLFFFSAANPSIENGGMLGESKVRILDRIAGPLKPATLLVCPATELIPLRENLHRHQIGFPLIAKPDVGERGWKVEKLHNPAELAAYHAAMKAPYLIQEYVDYPVELGLFYYRFPGCATGHISSVVIKAFLTLTGDGTSTVRELILQNDRARLQYQTLHDRYAPLFDRVLPAGEALTLVPIGNHSRGTKFLNGNHLINEALVAVFDRISQSLDGFYYGRYDIRCRSVAELYRGEGIKILELNGAGAEPAHIYDPSFSRREAYRVLFRHWEVLYRISRANYRNGVPYLSFAEGVGAFRKLRTYRKQMQ</sequence>
<evidence type="ECO:0008006" key="3">
    <source>
        <dbReference type="Google" id="ProtNLM"/>
    </source>
</evidence>
<organism evidence="2">
    <name type="scientific">uncultured Cytophagales bacterium</name>
    <dbReference type="NCBI Taxonomy" id="158755"/>
    <lineage>
        <taxon>Bacteria</taxon>
        <taxon>Pseudomonadati</taxon>
        <taxon>Bacteroidota</taxon>
        <taxon>Sphingobacteriia</taxon>
        <taxon>Sphingobacteriales</taxon>
        <taxon>environmental samples</taxon>
    </lineage>
</organism>
<proteinExistence type="predicted"/>
<protein>
    <recommendedName>
        <fullName evidence="3">ATP-grasp domain-containing protein</fullName>
    </recommendedName>
</protein>